<evidence type="ECO:0000313" key="11">
    <source>
        <dbReference type="EMBL" id="MYC93651.1"/>
    </source>
</evidence>
<dbReference type="InterPro" id="IPR011994">
    <property type="entry name" value="Cytidylate_kinase_dom"/>
</dbReference>
<dbReference type="Gene3D" id="3.40.50.300">
    <property type="entry name" value="P-loop containing nucleotide triphosphate hydrolases"/>
    <property type="match status" value="1"/>
</dbReference>
<keyword evidence="2 8" id="KW-0808">Transferase</keyword>
<evidence type="ECO:0000256" key="3">
    <source>
        <dbReference type="ARBA" id="ARBA00022741"/>
    </source>
</evidence>
<proteinExistence type="inferred from homology"/>
<dbReference type="EMBL" id="VXMH01000011">
    <property type="protein sequence ID" value="MYC93651.1"/>
    <property type="molecule type" value="Genomic_DNA"/>
</dbReference>
<evidence type="ECO:0000256" key="4">
    <source>
        <dbReference type="ARBA" id="ARBA00022777"/>
    </source>
</evidence>
<evidence type="ECO:0000256" key="6">
    <source>
        <dbReference type="ARBA" id="ARBA00047615"/>
    </source>
</evidence>
<keyword evidence="3 8" id="KW-0547">Nucleotide-binding</keyword>
<accession>A0A6B1D1J9</accession>
<dbReference type="SUPFAM" id="SSF52540">
    <property type="entry name" value="P-loop containing nucleoside triphosphate hydrolases"/>
    <property type="match status" value="1"/>
</dbReference>
<dbReference type="GO" id="GO:0036431">
    <property type="term" value="F:dCMP kinase activity"/>
    <property type="evidence" value="ECO:0007669"/>
    <property type="project" value="InterPro"/>
</dbReference>
<comment type="similarity">
    <text evidence="1 8">Belongs to the cytidylate kinase family. Type 1 subfamily.</text>
</comment>
<evidence type="ECO:0000256" key="1">
    <source>
        <dbReference type="ARBA" id="ARBA00009427"/>
    </source>
</evidence>
<dbReference type="GO" id="GO:0005737">
    <property type="term" value="C:cytoplasm"/>
    <property type="evidence" value="ECO:0007669"/>
    <property type="project" value="UniProtKB-SubCell"/>
</dbReference>
<feature type="compositionally biased region" description="Polar residues" evidence="9">
    <location>
        <begin position="241"/>
        <end position="250"/>
    </location>
</feature>
<evidence type="ECO:0000256" key="8">
    <source>
        <dbReference type="HAMAP-Rule" id="MF_00238"/>
    </source>
</evidence>
<dbReference type="InterPro" id="IPR003136">
    <property type="entry name" value="Cytidylate_kin"/>
</dbReference>
<organism evidence="11">
    <name type="scientific">Caldilineaceae bacterium SB0661_bin_32</name>
    <dbReference type="NCBI Taxonomy" id="2605255"/>
    <lineage>
        <taxon>Bacteria</taxon>
        <taxon>Bacillati</taxon>
        <taxon>Chloroflexota</taxon>
        <taxon>Caldilineae</taxon>
        <taxon>Caldilineales</taxon>
        <taxon>Caldilineaceae</taxon>
    </lineage>
</organism>
<reference evidence="11" key="1">
    <citation type="submission" date="2019-09" db="EMBL/GenBank/DDBJ databases">
        <title>Characterisation of the sponge microbiome using genome-centric metagenomics.</title>
        <authorList>
            <person name="Engelberts J.P."/>
            <person name="Robbins S.J."/>
            <person name="De Goeij J.M."/>
            <person name="Aranda M."/>
            <person name="Bell S.C."/>
            <person name="Webster N.S."/>
        </authorList>
    </citation>
    <scope>NUCLEOTIDE SEQUENCE</scope>
    <source>
        <strain evidence="11">SB0661_bin_32</strain>
    </source>
</reference>
<dbReference type="NCBIfam" id="TIGR00017">
    <property type="entry name" value="cmk"/>
    <property type="match status" value="1"/>
</dbReference>
<evidence type="ECO:0000256" key="7">
    <source>
        <dbReference type="ARBA" id="ARBA00048478"/>
    </source>
</evidence>
<dbReference type="HAMAP" id="MF_00238">
    <property type="entry name" value="Cytidyl_kinase_type1"/>
    <property type="match status" value="1"/>
</dbReference>
<evidence type="ECO:0000259" key="10">
    <source>
        <dbReference type="Pfam" id="PF02224"/>
    </source>
</evidence>
<feature type="binding site" evidence="8">
    <location>
        <begin position="8"/>
        <end position="16"/>
    </location>
    <ligand>
        <name>ATP</name>
        <dbReference type="ChEBI" id="CHEBI:30616"/>
    </ligand>
</feature>
<dbReference type="CDD" id="cd02020">
    <property type="entry name" value="CMPK"/>
    <property type="match status" value="1"/>
</dbReference>
<dbReference type="EC" id="2.7.4.25" evidence="8"/>
<protein>
    <recommendedName>
        <fullName evidence="8">Cytidylate kinase</fullName>
        <shortName evidence="8">CK</shortName>
        <ecNumber evidence="8">2.7.4.25</ecNumber>
    </recommendedName>
    <alternativeName>
        <fullName evidence="8">Cytidine monophosphate kinase</fullName>
        <shortName evidence="8">CMP kinase</shortName>
    </alternativeName>
</protein>
<feature type="domain" description="Cytidylate kinase" evidence="10">
    <location>
        <begin position="4"/>
        <end position="229"/>
    </location>
</feature>
<dbReference type="AlphaFoldDB" id="A0A6B1D1J9"/>
<dbReference type="GO" id="GO:0006220">
    <property type="term" value="P:pyrimidine nucleotide metabolic process"/>
    <property type="evidence" value="ECO:0007669"/>
    <property type="project" value="UniProtKB-UniRule"/>
</dbReference>
<comment type="catalytic activity">
    <reaction evidence="7 8">
        <text>CMP + ATP = CDP + ADP</text>
        <dbReference type="Rhea" id="RHEA:11600"/>
        <dbReference type="ChEBI" id="CHEBI:30616"/>
        <dbReference type="ChEBI" id="CHEBI:58069"/>
        <dbReference type="ChEBI" id="CHEBI:60377"/>
        <dbReference type="ChEBI" id="CHEBI:456216"/>
        <dbReference type="EC" id="2.7.4.25"/>
    </reaction>
</comment>
<comment type="caution">
    <text evidence="11">The sequence shown here is derived from an EMBL/GenBank/DDBJ whole genome shotgun (WGS) entry which is preliminary data.</text>
</comment>
<evidence type="ECO:0000256" key="5">
    <source>
        <dbReference type="ARBA" id="ARBA00022840"/>
    </source>
</evidence>
<keyword evidence="4 8" id="KW-0418">Kinase</keyword>
<gene>
    <name evidence="8 11" type="primary">cmk</name>
    <name evidence="11" type="ORF">F4X14_01655</name>
</gene>
<dbReference type="Pfam" id="PF02224">
    <property type="entry name" value="Cytidylate_kin"/>
    <property type="match status" value="1"/>
</dbReference>
<dbReference type="GO" id="GO:0005524">
    <property type="term" value="F:ATP binding"/>
    <property type="evidence" value="ECO:0007669"/>
    <property type="project" value="UniProtKB-UniRule"/>
</dbReference>
<comment type="subcellular location">
    <subcellularLocation>
        <location evidence="8">Cytoplasm</location>
    </subcellularLocation>
</comment>
<feature type="region of interest" description="Disordered" evidence="9">
    <location>
        <begin position="237"/>
        <end position="257"/>
    </location>
</feature>
<evidence type="ECO:0000256" key="9">
    <source>
        <dbReference type="SAM" id="MobiDB-lite"/>
    </source>
</evidence>
<keyword evidence="8" id="KW-0963">Cytoplasm</keyword>
<dbReference type="GO" id="GO:0036430">
    <property type="term" value="F:CMP kinase activity"/>
    <property type="evidence" value="ECO:0007669"/>
    <property type="project" value="RHEA"/>
</dbReference>
<dbReference type="InterPro" id="IPR027417">
    <property type="entry name" value="P-loop_NTPase"/>
</dbReference>
<name>A0A6B1D1J9_9CHLR</name>
<comment type="catalytic activity">
    <reaction evidence="6 8">
        <text>dCMP + ATP = dCDP + ADP</text>
        <dbReference type="Rhea" id="RHEA:25094"/>
        <dbReference type="ChEBI" id="CHEBI:30616"/>
        <dbReference type="ChEBI" id="CHEBI:57566"/>
        <dbReference type="ChEBI" id="CHEBI:58593"/>
        <dbReference type="ChEBI" id="CHEBI:456216"/>
        <dbReference type="EC" id="2.7.4.25"/>
    </reaction>
</comment>
<keyword evidence="5 8" id="KW-0067">ATP-binding</keyword>
<sequence length="257" mass="27558">MNAITIDGPAASGKSTVGYQVGQRLDFLFFDTGIMYRAVAWAILDRGIDSADVEAVGRVAGQLPISVKAPGAGAQDGRQATIQIGELDVTWPIRSPRVDSIVSIVAANRLVRQELSRKQRGIGLEYGSGAAEKAGVVMVGRDIGTVVLPEAPLKIYLKAPLKERARRRFKELVERGNEADFAKVLDDMRLRDRIDSERAVAPLRPARDALQIRTEGASVLEVVEQILPLAVKHLGVVPSSPGKQDTTGDSDLSAGLA</sequence>
<evidence type="ECO:0000256" key="2">
    <source>
        <dbReference type="ARBA" id="ARBA00022679"/>
    </source>
</evidence>